<dbReference type="EMBL" id="JAPFFF010000004">
    <property type="protein sequence ID" value="KAK8892231.1"/>
    <property type="molecule type" value="Genomic_DNA"/>
</dbReference>
<evidence type="ECO:0000256" key="4">
    <source>
        <dbReference type="ARBA" id="ARBA00038101"/>
    </source>
</evidence>
<evidence type="ECO:0000256" key="1">
    <source>
        <dbReference type="ARBA" id="ARBA00022723"/>
    </source>
</evidence>
<dbReference type="InterPro" id="IPR001245">
    <property type="entry name" value="Ser-Thr/Tyr_kinase_cat_dom"/>
</dbReference>
<evidence type="ECO:0000313" key="7">
    <source>
        <dbReference type="EMBL" id="KAK8892231.1"/>
    </source>
</evidence>
<evidence type="ECO:0000256" key="5">
    <source>
        <dbReference type="SAM" id="MobiDB-lite"/>
    </source>
</evidence>
<feature type="region of interest" description="Disordered" evidence="5">
    <location>
        <begin position="160"/>
        <end position="179"/>
    </location>
</feature>
<dbReference type="InterPro" id="IPR006597">
    <property type="entry name" value="Sel1-like"/>
</dbReference>
<dbReference type="InterPro" id="IPR011009">
    <property type="entry name" value="Kinase-like_dom_sf"/>
</dbReference>
<dbReference type="PANTHER" id="PTHR11102">
    <property type="entry name" value="SEL-1-LIKE PROTEIN"/>
    <property type="match status" value="1"/>
</dbReference>
<dbReference type="PROSITE" id="PS50011">
    <property type="entry name" value="PROTEIN_KINASE_DOM"/>
    <property type="match status" value="1"/>
</dbReference>
<dbReference type="PANTHER" id="PTHR11102:SF160">
    <property type="entry name" value="ERAD-ASSOCIATED E3 UBIQUITIN-PROTEIN LIGASE COMPONENT HRD3"/>
    <property type="match status" value="1"/>
</dbReference>
<dbReference type="InterPro" id="IPR000719">
    <property type="entry name" value="Prot_kinase_dom"/>
</dbReference>
<dbReference type="InterPro" id="IPR011990">
    <property type="entry name" value="TPR-like_helical_dom_sf"/>
</dbReference>
<dbReference type="Proteomes" id="UP001470230">
    <property type="component" value="Unassembled WGS sequence"/>
</dbReference>
<dbReference type="InterPro" id="IPR050767">
    <property type="entry name" value="Sel1_AlgK"/>
</dbReference>
<feature type="compositionally biased region" description="Basic and acidic residues" evidence="5">
    <location>
        <begin position="164"/>
        <end position="179"/>
    </location>
</feature>
<evidence type="ECO:0000256" key="3">
    <source>
        <dbReference type="ARBA" id="ARBA00022833"/>
    </source>
</evidence>
<dbReference type="CDD" id="cd19671">
    <property type="entry name" value="UBR-box_UBR4_5_6_7"/>
    <property type="match status" value="1"/>
</dbReference>
<accession>A0ABR2KN23</accession>
<keyword evidence="8" id="KW-1185">Reference proteome</keyword>
<dbReference type="Pfam" id="PF02207">
    <property type="entry name" value="zf-UBR"/>
    <property type="match status" value="1"/>
</dbReference>
<dbReference type="Gene3D" id="1.10.510.10">
    <property type="entry name" value="Transferase(Phosphotransferase) domain 1"/>
    <property type="match status" value="1"/>
</dbReference>
<dbReference type="SUPFAM" id="SSF56112">
    <property type="entry name" value="Protein kinase-like (PK-like)"/>
    <property type="match status" value="1"/>
</dbReference>
<comment type="caution">
    <text evidence="7">The sequence shown here is derived from an EMBL/GenBank/DDBJ whole genome shotgun (WGS) entry which is preliminary data.</text>
</comment>
<evidence type="ECO:0000259" key="6">
    <source>
        <dbReference type="PROSITE" id="PS50011"/>
    </source>
</evidence>
<organism evidence="7 8">
    <name type="scientific">Tritrichomonas musculus</name>
    <dbReference type="NCBI Taxonomy" id="1915356"/>
    <lineage>
        <taxon>Eukaryota</taxon>
        <taxon>Metamonada</taxon>
        <taxon>Parabasalia</taxon>
        <taxon>Tritrichomonadida</taxon>
        <taxon>Tritrichomonadidae</taxon>
        <taxon>Tritrichomonas</taxon>
    </lineage>
</organism>
<proteinExistence type="inferred from homology"/>
<gene>
    <name evidence="7" type="ORF">M9Y10_029454</name>
</gene>
<evidence type="ECO:0000313" key="8">
    <source>
        <dbReference type="Proteomes" id="UP001470230"/>
    </source>
</evidence>
<comment type="similarity">
    <text evidence="4">Belongs to the sel-1 family.</text>
</comment>
<dbReference type="SUPFAM" id="SSF81901">
    <property type="entry name" value="HCP-like"/>
    <property type="match status" value="2"/>
</dbReference>
<dbReference type="Pfam" id="PF08238">
    <property type="entry name" value="Sel1"/>
    <property type="match status" value="4"/>
</dbReference>
<keyword evidence="2" id="KW-0863">Zinc-finger</keyword>
<keyword evidence="1" id="KW-0479">Metal-binding</keyword>
<evidence type="ECO:0000256" key="2">
    <source>
        <dbReference type="ARBA" id="ARBA00022771"/>
    </source>
</evidence>
<reference evidence="7 8" key="1">
    <citation type="submission" date="2024-04" db="EMBL/GenBank/DDBJ databases">
        <title>Tritrichomonas musculus Genome.</title>
        <authorList>
            <person name="Alves-Ferreira E."/>
            <person name="Grigg M."/>
            <person name="Lorenzi H."/>
            <person name="Galac M."/>
        </authorList>
    </citation>
    <scope>NUCLEOTIDE SEQUENCE [LARGE SCALE GENOMIC DNA]</scope>
    <source>
        <strain evidence="7 8">EAF2021</strain>
    </source>
</reference>
<feature type="compositionally biased region" description="Polar residues" evidence="5">
    <location>
        <begin position="139"/>
        <end position="152"/>
    </location>
</feature>
<feature type="region of interest" description="Disordered" evidence="5">
    <location>
        <begin position="116"/>
        <end position="153"/>
    </location>
</feature>
<protein>
    <recommendedName>
        <fullName evidence="6">Protein kinase domain-containing protein</fullName>
    </recommendedName>
</protein>
<name>A0ABR2KN23_9EUKA</name>
<sequence>MSPEFFENSEVAAHTKFIDVYAYGITIYQLITGLMPFLGISVYKIGCIVVEGQRPSIPDFTPSYWKQLIEACWDNNPIGRPTFTEICNRLESNVFCNDTIDKKRFNEYKNLIKPRRPIPSSEFSATTPPKKIDDPIIPSSETPPKSPLSVNKSKPLLIIAPTSDSKEPEPSPEDTKKSQLEKMIEEANKGNRTTQLQLAKSLFEGTFGPPDYNTAKSHFLSVANSHEKKELYLEGEYGVAQCLFKLGKYDDAKDYLLKHSIPHGKGEASFLLAEMILNGQVEMKGQGQTEILYKRAADAGNPEAIIKYSTLVEAGKLGRPSLTQANKYFKLGSDKGIPEMMYKWSIQLEFGRGVEKNVKNAMDLLKGAADIGCVEALFDYAMHLLNGTNIEKDIEGALNFFKAASFKGHQKAMVYYFLLEETINDPLSPEKKTAREYLDKAIKIGNDPDALAVEGQILHRNDQIEQSIEKLQKAANEGSLLALLELGNIFEERKQDSNADDCYLKASLHCHAHDNLGFITPAQYKVYHCNKCGMDICEGCAKHCHKGHKITLKNSSFGFVCKCGQKGLGPNCLSKVFGSMKCYQHLYKCAGCYQNDNHGFICKSCIEKCHTGHNAIDYGVQYGCCMCGMEKKCKCGTPS</sequence>
<dbReference type="SMART" id="SM00671">
    <property type="entry name" value="SEL1"/>
    <property type="match status" value="5"/>
</dbReference>
<keyword evidence="3" id="KW-0862">Zinc</keyword>
<dbReference type="SMART" id="SM00396">
    <property type="entry name" value="ZnF_UBR1"/>
    <property type="match status" value="1"/>
</dbReference>
<dbReference type="Gene3D" id="1.25.40.10">
    <property type="entry name" value="Tetratricopeptide repeat domain"/>
    <property type="match status" value="1"/>
</dbReference>
<dbReference type="Pfam" id="PF07714">
    <property type="entry name" value="PK_Tyr_Ser-Thr"/>
    <property type="match status" value="1"/>
</dbReference>
<feature type="domain" description="Protein kinase" evidence="6">
    <location>
        <begin position="1"/>
        <end position="95"/>
    </location>
</feature>
<dbReference type="InterPro" id="IPR003126">
    <property type="entry name" value="Znf_UBR"/>
</dbReference>